<dbReference type="GO" id="GO:0018279">
    <property type="term" value="P:protein N-linked glycosylation via asparagine"/>
    <property type="evidence" value="ECO:0007669"/>
    <property type="project" value="TreeGrafter"/>
</dbReference>
<comment type="function">
    <text evidence="10">Mediator of sterol homeostasis involved in sterol uptake, trafficking and distribution into membranes.</text>
</comment>
<evidence type="ECO:0000256" key="1">
    <source>
        <dbReference type="ARBA" id="ARBA00004477"/>
    </source>
</evidence>
<evidence type="ECO:0000256" key="3">
    <source>
        <dbReference type="ARBA" id="ARBA00022448"/>
    </source>
</evidence>
<evidence type="ECO:0000256" key="7">
    <source>
        <dbReference type="ARBA" id="ARBA00023055"/>
    </source>
</evidence>
<dbReference type="GO" id="GO:0003980">
    <property type="term" value="F:UDP-glucose:glycoprotein glucosyltransferase activity"/>
    <property type="evidence" value="ECO:0007669"/>
    <property type="project" value="InterPro"/>
</dbReference>
<keyword evidence="16" id="KW-1185">Reference proteome</keyword>
<protein>
    <recommendedName>
        <fullName evidence="10">Protein ARV</fullName>
    </recommendedName>
</protein>
<dbReference type="GO" id="GO:0005789">
    <property type="term" value="C:endoplasmic reticulum membrane"/>
    <property type="evidence" value="ECO:0007669"/>
    <property type="project" value="UniProtKB-SubCell"/>
</dbReference>
<dbReference type="InterPro" id="IPR040694">
    <property type="entry name" value="UGGT_TRXL_2"/>
</dbReference>
<dbReference type="Pfam" id="PF04161">
    <property type="entry name" value="Arv1"/>
    <property type="match status" value="1"/>
</dbReference>
<dbReference type="InterPro" id="IPR009448">
    <property type="entry name" value="UDP-g_GGtrans"/>
</dbReference>
<evidence type="ECO:0000313" key="16">
    <source>
        <dbReference type="Proteomes" id="UP000281553"/>
    </source>
</evidence>
<dbReference type="GO" id="GO:0051082">
    <property type="term" value="F:unfolded protein binding"/>
    <property type="evidence" value="ECO:0007669"/>
    <property type="project" value="TreeGrafter"/>
</dbReference>
<organism evidence="15 16">
    <name type="scientific">Dibothriocephalus latus</name>
    <name type="common">Fish tapeworm</name>
    <name type="synonym">Diphyllobothrium latum</name>
    <dbReference type="NCBI Taxonomy" id="60516"/>
    <lineage>
        <taxon>Eukaryota</taxon>
        <taxon>Metazoa</taxon>
        <taxon>Spiralia</taxon>
        <taxon>Lophotrochozoa</taxon>
        <taxon>Platyhelminthes</taxon>
        <taxon>Cestoda</taxon>
        <taxon>Eucestoda</taxon>
        <taxon>Diphyllobothriidea</taxon>
        <taxon>Diphyllobothriidae</taxon>
        <taxon>Dibothriocephalus</taxon>
    </lineage>
</organism>
<keyword evidence="7 10" id="KW-0445">Lipid transport</keyword>
<dbReference type="InterPro" id="IPR007290">
    <property type="entry name" value="Arv1"/>
</dbReference>
<dbReference type="GO" id="GO:0097036">
    <property type="term" value="P:regulation of plasma membrane sterol distribution"/>
    <property type="evidence" value="ECO:0007669"/>
    <property type="project" value="UniProtKB-UniRule"/>
</dbReference>
<comment type="similarity">
    <text evidence="2 10">Belongs to the ARV1 family.</text>
</comment>
<evidence type="ECO:0000256" key="4">
    <source>
        <dbReference type="ARBA" id="ARBA00022692"/>
    </source>
</evidence>
<dbReference type="InterPro" id="IPR040693">
    <property type="entry name" value="UGGT_TRXL_1"/>
</dbReference>
<feature type="region of interest" description="Disordered" evidence="11">
    <location>
        <begin position="351"/>
        <end position="393"/>
    </location>
</feature>
<dbReference type="GO" id="GO:0016125">
    <property type="term" value="P:sterol metabolic process"/>
    <property type="evidence" value="ECO:0007669"/>
    <property type="project" value="UniProtKB-UniRule"/>
</dbReference>
<evidence type="ECO:0000259" key="12">
    <source>
        <dbReference type="Pfam" id="PF18400"/>
    </source>
</evidence>
<keyword evidence="5 10" id="KW-0256">Endoplasmic reticulum</keyword>
<evidence type="ECO:0000259" key="13">
    <source>
        <dbReference type="Pfam" id="PF18401"/>
    </source>
</evidence>
<evidence type="ECO:0000256" key="2">
    <source>
        <dbReference type="ARBA" id="ARBA00009187"/>
    </source>
</evidence>
<proteinExistence type="inferred from homology"/>
<dbReference type="AlphaFoldDB" id="A0A3P6V0H6"/>
<dbReference type="GO" id="GO:0032366">
    <property type="term" value="P:intracellular sterol transport"/>
    <property type="evidence" value="ECO:0007669"/>
    <property type="project" value="UniProtKB-UniRule"/>
</dbReference>
<dbReference type="Pfam" id="PF18400">
    <property type="entry name" value="Thioredoxin_12"/>
    <property type="match status" value="1"/>
</dbReference>
<dbReference type="Proteomes" id="UP000281553">
    <property type="component" value="Unassembled WGS sequence"/>
</dbReference>
<evidence type="ECO:0000313" key="15">
    <source>
        <dbReference type="EMBL" id="VDK83481.1"/>
    </source>
</evidence>
<name>A0A3P6V0H6_DIBLA</name>
<dbReference type="Pfam" id="PF18402">
    <property type="entry name" value="Thioredoxin_14"/>
    <property type="match status" value="1"/>
</dbReference>
<evidence type="ECO:0000256" key="5">
    <source>
        <dbReference type="ARBA" id="ARBA00022824"/>
    </source>
</evidence>
<feature type="domain" description="UGGT thioredoxin-like" evidence="13">
    <location>
        <begin position="391"/>
        <end position="528"/>
    </location>
</feature>
<comment type="caution">
    <text evidence="10">Lacks conserved residue(s) required for the propagation of feature annotation.</text>
</comment>
<evidence type="ECO:0000256" key="8">
    <source>
        <dbReference type="ARBA" id="ARBA00023098"/>
    </source>
</evidence>
<dbReference type="GO" id="GO:0036503">
    <property type="term" value="P:ERAD pathway"/>
    <property type="evidence" value="ECO:0007669"/>
    <property type="project" value="TreeGrafter"/>
</dbReference>
<keyword evidence="9 10" id="KW-0472">Membrane</keyword>
<feature type="transmembrane region" description="Helical" evidence="10">
    <location>
        <begin position="43"/>
        <end position="67"/>
    </location>
</feature>
<sequence length="892" mass="98621">MYVCVCCGDDAPSLYTIYSSEIINCQSCKRCGKIVDKYVEYDIAIIIIDLLVSPMWVLPVLVCVLALRGVNCVNYQVSAKLFSSWKETPLLSEAGAFLAQKSVNHFWDFLNKLEPLVHKGDKELFSNETRLSQVALMRLEDLVMEILNFPADNDGIRELQRQLFRLSLSSRTFSPAVQMANHLGNVGHLIVHPEGDMNLVTDANSVNTAHLSSPCPNSSSWAQVGSSFACTLNDLERLLTLESKKCSPECSFAHMDTVLLSDCVYLSTTARDKQKSLPRIILNGDIRTKEFYMWHAEAKSLASAGRCIYIFRHFIKAVYRIVLALYPKDVELELESCERLSVASISKASEVKDSTSDNATGADIPTASDSPAADSNSTRQHSQNPDFPSTSPEIRPLKAWQMRDLGLQAIQSIANAVSQSDGSTTGRAGLLALRDISRNFPSRAYELSQLVVTPELRSEVKYNQEILTERYEVTPGSSLFLLNGLALSPSIDIFALLDILRSESYLLSHLWGLDLPTHEATNLLHSTARADSPSLAAFGESFKHSLTGQYLLNLASAPVIYLNDLETNPGYNRWPRTLRALFMPSYMGAIRQVGKNVLNLVLVLDPAEPRCMEILRLTEAFVLQGVAIRIGILWAVDPKVESVGLDLARAFTYLEKTVEEYPRNSRSSSQMGNPGAMTGLNFLTDVYAKVKNMESSTVLSQKLVREEFEHSFPDFYSEDVFGSPGTPTANDEIIKTHRLFLQSSGILSSIGAPPALLMNGMLLDAEGIAKLGGFEDAVVTAAMEQTVYFQHAMLGGRFADPDSSADLFAKDGLLTTRCNRRLLTAAPPSVNKFSVGDSTFDTDVPAFLPFGSLRDTLKKDRLDSLSPGQITSLLADHMRYLQKGGKWKWFRS</sequence>
<dbReference type="EMBL" id="UYRU01043708">
    <property type="protein sequence ID" value="VDK83481.1"/>
    <property type="molecule type" value="Genomic_DNA"/>
</dbReference>
<feature type="domain" description="UGGT thioredoxin-like" evidence="14">
    <location>
        <begin position="558"/>
        <end position="821"/>
    </location>
</feature>
<reference evidence="15 16" key="1">
    <citation type="submission" date="2018-11" db="EMBL/GenBank/DDBJ databases">
        <authorList>
            <consortium name="Pathogen Informatics"/>
        </authorList>
    </citation>
    <scope>NUCLEOTIDE SEQUENCE [LARGE SCALE GENOMIC DNA]</scope>
</reference>
<dbReference type="OrthoDB" id="27683at2759"/>
<accession>A0A3P6V0H6</accession>
<keyword evidence="8 10" id="KW-0443">Lipid metabolism</keyword>
<feature type="compositionally biased region" description="Polar residues" evidence="11">
    <location>
        <begin position="367"/>
        <end position="392"/>
    </location>
</feature>
<keyword evidence="3 10" id="KW-0813">Transport</keyword>
<dbReference type="InterPro" id="IPR040692">
    <property type="entry name" value="UGGT_TRXL_3"/>
</dbReference>
<dbReference type="PANTHER" id="PTHR11226:SF0">
    <property type="entry name" value="UDP-GLUCOSE:GLYCOPROTEIN GLUCOSYLTRANSFERASE"/>
    <property type="match status" value="1"/>
</dbReference>
<dbReference type="Pfam" id="PF18401">
    <property type="entry name" value="Thioredoxin_13"/>
    <property type="match status" value="1"/>
</dbReference>
<evidence type="ECO:0000256" key="9">
    <source>
        <dbReference type="ARBA" id="ARBA00023136"/>
    </source>
</evidence>
<evidence type="ECO:0000256" key="11">
    <source>
        <dbReference type="SAM" id="MobiDB-lite"/>
    </source>
</evidence>
<evidence type="ECO:0000256" key="6">
    <source>
        <dbReference type="ARBA" id="ARBA00022989"/>
    </source>
</evidence>
<keyword evidence="4 10" id="KW-0812">Transmembrane</keyword>
<evidence type="ECO:0000259" key="14">
    <source>
        <dbReference type="Pfam" id="PF18402"/>
    </source>
</evidence>
<keyword evidence="6 10" id="KW-1133">Transmembrane helix</keyword>
<dbReference type="PANTHER" id="PTHR11226">
    <property type="entry name" value="UDP-GLUCOSE GLYCOPROTEIN:GLUCOSYLTRANSFERASE"/>
    <property type="match status" value="1"/>
</dbReference>
<evidence type="ECO:0000256" key="10">
    <source>
        <dbReference type="RuleBase" id="RU368065"/>
    </source>
</evidence>
<feature type="domain" description="UGGT thioredoxin-like" evidence="12">
    <location>
        <begin position="87"/>
        <end position="317"/>
    </location>
</feature>
<comment type="subcellular location">
    <subcellularLocation>
        <location evidence="1 10">Endoplasmic reticulum membrane</location>
        <topology evidence="1 10">Multi-pass membrane protein</topology>
    </subcellularLocation>
</comment>
<gene>
    <name evidence="15" type="ORF">DILT_LOCUS3466</name>
</gene>